<keyword evidence="3" id="KW-0560">Oxidoreductase</keyword>
<dbReference type="Gene3D" id="3.20.20.30">
    <property type="entry name" value="Luciferase-like domain"/>
    <property type="match status" value="1"/>
</dbReference>
<keyword evidence="1" id="KW-0285">Flavoprotein</keyword>
<gene>
    <name evidence="6" type="ORF">TL10_21450</name>
</gene>
<name>A0A0D1LG10_9MYCO</name>
<dbReference type="GO" id="GO:0008726">
    <property type="term" value="F:alkanesulfonate monooxygenase activity"/>
    <property type="evidence" value="ECO:0007669"/>
    <property type="project" value="TreeGrafter"/>
</dbReference>
<keyword evidence="7" id="KW-1185">Reference proteome</keyword>
<dbReference type="STRING" id="280871.TL10_21450"/>
<evidence type="ECO:0000259" key="5">
    <source>
        <dbReference type="Pfam" id="PF00296"/>
    </source>
</evidence>
<dbReference type="PANTHER" id="PTHR42847">
    <property type="entry name" value="ALKANESULFONATE MONOOXYGENASE"/>
    <property type="match status" value="1"/>
</dbReference>
<comment type="caution">
    <text evidence="6">The sequence shown here is derived from an EMBL/GenBank/DDBJ whole genome shotgun (WGS) entry which is preliminary data.</text>
</comment>
<dbReference type="PATRIC" id="fig|280871.6.peg.4440"/>
<dbReference type="RefSeq" id="WP_043987218.1">
    <property type="nucleotide sequence ID" value="NZ_JXST01000034.1"/>
</dbReference>
<evidence type="ECO:0000313" key="7">
    <source>
        <dbReference type="Proteomes" id="UP000032221"/>
    </source>
</evidence>
<accession>A0A0D1LG10</accession>
<dbReference type="InterPro" id="IPR011251">
    <property type="entry name" value="Luciferase-like_dom"/>
</dbReference>
<dbReference type="AlphaFoldDB" id="A0A0D1LG10"/>
<dbReference type="Pfam" id="PF00296">
    <property type="entry name" value="Bac_luciferase"/>
    <property type="match status" value="1"/>
</dbReference>
<keyword evidence="4" id="KW-0503">Monooxygenase</keyword>
<dbReference type="EMBL" id="JXST01000034">
    <property type="protein sequence ID" value="KIU14941.1"/>
    <property type="molecule type" value="Genomic_DNA"/>
</dbReference>
<evidence type="ECO:0000256" key="2">
    <source>
        <dbReference type="ARBA" id="ARBA00022643"/>
    </source>
</evidence>
<keyword evidence="2" id="KW-0288">FMN</keyword>
<dbReference type="SUPFAM" id="SSF51679">
    <property type="entry name" value="Bacterial luciferase-like"/>
    <property type="match status" value="1"/>
</dbReference>
<dbReference type="OrthoDB" id="4029802at2"/>
<evidence type="ECO:0000313" key="6">
    <source>
        <dbReference type="EMBL" id="KIU14941.1"/>
    </source>
</evidence>
<dbReference type="InterPro" id="IPR036661">
    <property type="entry name" value="Luciferase-like_sf"/>
</dbReference>
<organism evidence="6 7">
    <name type="scientific">Mycolicibacterium llatzerense</name>
    <dbReference type="NCBI Taxonomy" id="280871"/>
    <lineage>
        <taxon>Bacteria</taxon>
        <taxon>Bacillati</taxon>
        <taxon>Actinomycetota</taxon>
        <taxon>Actinomycetes</taxon>
        <taxon>Mycobacteriales</taxon>
        <taxon>Mycobacteriaceae</taxon>
        <taxon>Mycolicibacterium</taxon>
    </lineage>
</organism>
<dbReference type="NCBIfam" id="TIGR03560">
    <property type="entry name" value="F420_Rv1855c"/>
    <property type="match status" value="1"/>
</dbReference>
<dbReference type="InterPro" id="IPR050172">
    <property type="entry name" value="SsuD_RutA_monooxygenase"/>
</dbReference>
<dbReference type="InterPro" id="IPR019952">
    <property type="entry name" value="F420_OxRdatse_Rv1855c_pred"/>
</dbReference>
<proteinExistence type="predicted"/>
<dbReference type="GO" id="GO:0046306">
    <property type="term" value="P:alkanesulfonate catabolic process"/>
    <property type="evidence" value="ECO:0007669"/>
    <property type="project" value="TreeGrafter"/>
</dbReference>
<sequence>MKLSVSVTNFSWPEGTAAIGAHLALLAEILDGTDVDTLWVADHLLQADPASRLDEPMLEAYTTLGFLAAKTAKLRLGTLVTATTFRDPAVLIKAVTTLDVLSGGRAWLGLGAGYNADEASALGLFLPPTGERFDRLAELLQLARRMWDGDESPFVGRYYRAGRPIGRPTPITRPPILIGGTGERRTLRLVAEYADACNLFNIPNGEQVIRRQLDALGRHCDELGRPRQEIEHTVTTALTPGESADQLVERYGRLAELGIHHIVVIARGRAWTHAELDVLVSTTAQLRSVVPQSF</sequence>
<evidence type="ECO:0000256" key="1">
    <source>
        <dbReference type="ARBA" id="ARBA00022630"/>
    </source>
</evidence>
<evidence type="ECO:0000256" key="4">
    <source>
        <dbReference type="ARBA" id="ARBA00023033"/>
    </source>
</evidence>
<feature type="domain" description="Luciferase-like" evidence="5">
    <location>
        <begin position="1"/>
        <end position="254"/>
    </location>
</feature>
<dbReference type="PANTHER" id="PTHR42847:SF8">
    <property type="entry name" value="CONSERVED PROTEIN"/>
    <property type="match status" value="1"/>
</dbReference>
<reference evidence="6 7" key="1">
    <citation type="submission" date="2015-01" db="EMBL/GenBank/DDBJ databases">
        <title>Genome sequence of Mycobacterium llatzerense and Mycobacterium immunogenum recovered from brain abscess.</title>
        <authorList>
            <person name="Greninger A.L."/>
            <person name="Langelier C."/>
            <person name="Cunningham G."/>
            <person name="Chiu C.Y."/>
            <person name="Miller S."/>
        </authorList>
    </citation>
    <scope>NUCLEOTIDE SEQUENCE [LARGE SCALE GENOMIC DNA]</scope>
    <source>
        <strain evidence="6 7">CLUC14</strain>
    </source>
</reference>
<dbReference type="Proteomes" id="UP000032221">
    <property type="component" value="Unassembled WGS sequence"/>
</dbReference>
<evidence type="ECO:0000256" key="3">
    <source>
        <dbReference type="ARBA" id="ARBA00023002"/>
    </source>
</evidence>
<protein>
    <submittedName>
        <fullName evidence="6">Luciferase</fullName>
    </submittedName>
</protein>